<organism evidence="9 10">
    <name type="scientific">Phanerochaete carnosa (strain HHB-10118-sp)</name>
    <name type="common">White-rot fungus</name>
    <name type="synonym">Peniophora carnosa</name>
    <dbReference type="NCBI Taxonomy" id="650164"/>
    <lineage>
        <taxon>Eukaryota</taxon>
        <taxon>Fungi</taxon>
        <taxon>Dikarya</taxon>
        <taxon>Basidiomycota</taxon>
        <taxon>Agaricomycotina</taxon>
        <taxon>Agaricomycetes</taxon>
        <taxon>Polyporales</taxon>
        <taxon>Phanerochaetaceae</taxon>
        <taxon>Phanerochaete</taxon>
    </lineage>
</organism>
<dbReference type="CDD" id="cd00067">
    <property type="entry name" value="GAL4"/>
    <property type="match status" value="1"/>
</dbReference>
<dbReference type="PANTHER" id="PTHR31845">
    <property type="entry name" value="FINGER DOMAIN PROTEIN, PUTATIVE-RELATED"/>
    <property type="match status" value="1"/>
</dbReference>
<dbReference type="SMART" id="SM00066">
    <property type="entry name" value="GAL4"/>
    <property type="match status" value="1"/>
</dbReference>
<feature type="compositionally biased region" description="Low complexity" evidence="7">
    <location>
        <begin position="238"/>
        <end position="249"/>
    </location>
</feature>
<keyword evidence="10" id="KW-1185">Reference proteome</keyword>
<dbReference type="Pfam" id="PF04082">
    <property type="entry name" value="Fungal_trans"/>
    <property type="match status" value="1"/>
</dbReference>
<dbReference type="InterPro" id="IPR036864">
    <property type="entry name" value="Zn2-C6_fun-type_DNA-bd_sf"/>
</dbReference>
<dbReference type="GO" id="GO:0000976">
    <property type="term" value="F:transcription cis-regulatory region binding"/>
    <property type="evidence" value="ECO:0007669"/>
    <property type="project" value="TreeGrafter"/>
</dbReference>
<dbReference type="InterPro" id="IPR007219">
    <property type="entry name" value="XnlR_reg_dom"/>
</dbReference>
<dbReference type="SUPFAM" id="SSF57701">
    <property type="entry name" value="Zn2/Cys6 DNA-binding domain"/>
    <property type="match status" value="1"/>
</dbReference>
<keyword evidence="6" id="KW-0539">Nucleus</keyword>
<dbReference type="PANTHER" id="PTHR31845:SF17">
    <property type="entry name" value="ZN(II)2CYS6 TRANSCRIPTION FACTOR (EUROFUNG)"/>
    <property type="match status" value="1"/>
</dbReference>
<dbReference type="Pfam" id="PF00172">
    <property type="entry name" value="Zn_clus"/>
    <property type="match status" value="1"/>
</dbReference>
<dbReference type="STRING" id="650164.K5W574"/>
<dbReference type="EMBL" id="JH930473">
    <property type="protein sequence ID" value="EKM54280.1"/>
    <property type="molecule type" value="Genomic_DNA"/>
</dbReference>
<comment type="subcellular location">
    <subcellularLocation>
        <location evidence="1">Nucleus</location>
    </subcellularLocation>
</comment>
<dbReference type="RefSeq" id="XP_007396979.1">
    <property type="nucleotide sequence ID" value="XM_007396917.1"/>
</dbReference>
<sequence length="756" mass="82932">MSTSPTDSTYSVQSSKRRRTSDASTLHSPGAIAPSLSQDTQHRTQPSTPLPAQQPLIPPGHIPKRGARACTACRKGKNRCEGDAPCRRCQLSGTPCIFEKPEKKNVQPMVNGSIERLSRLEGQYLVMQSQMIGMQSTLDRILAAVQQPPPMYNNNREPSMSGPLPPIRTSDMYASSSPRSGKVFPPLPGFAPPPHKYATYGIVPSTAPSSDDESEDTLPRSALNAPIEALQGLANAAAEAAAAPSASPPRVKKRKKAEPTPRNAFPHVVEKGLISDTEARELYHIFFSGCHIFIPLFDPSYDTYEGLNERTPWTFDAILAVAAKIRAGTGLLPSSFYRSLEEAQGIARSTLFGPVVRKEAVQGMLLLAAWSTNGWLPSGHAMRMALDLGLHRALEKLAEDGGNKKRTEEEERDLVVSARIWLCLYWFDHQMSLGTGRPIVLRDESSIRHCRILLNHPMASPTDVRLISQVELIAQKTQIYETLSPLNGQVNHNTLAFIRRANVALDKWWQDCDELHRQTMDEDALPRKILAGELYYAKLWLVCVALRGVSWDKMPFEQRELAFQAKDAASACLSNLLNSPTYRAALRYAVHDSLVTAAFSGLFLLKMANLFPAEVDLGAITAQVEQLAQVLSDVAAERYALTLRIMLANLRRKMGMVPGGVMGPPPPPTDPALMVPSFMDPALVPGQPFTLEELGVGPWANGNNGEVFSPSAIPLWLQEQNLSDLGLPINGSDGIFLQMANTNGWTGDFPPMPEAW</sequence>
<evidence type="ECO:0000256" key="3">
    <source>
        <dbReference type="ARBA" id="ARBA00023015"/>
    </source>
</evidence>
<keyword evidence="3" id="KW-0805">Transcription regulation</keyword>
<evidence type="ECO:0000259" key="8">
    <source>
        <dbReference type="PROSITE" id="PS50048"/>
    </source>
</evidence>
<evidence type="ECO:0000256" key="5">
    <source>
        <dbReference type="ARBA" id="ARBA00023163"/>
    </source>
</evidence>
<evidence type="ECO:0000256" key="7">
    <source>
        <dbReference type="SAM" id="MobiDB-lite"/>
    </source>
</evidence>
<dbReference type="GO" id="GO:0006351">
    <property type="term" value="P:DNA-templated transcription"/>
    <property type="evidence" value="ECO:0007669"/>
    <property type="project" value="InterPro"/>
</dbReference>
<feature type="region of interest" description="Disordered" evidence="7">
    <location>
        <begin position="238"/>
        <end position="262"/>
    </location>
</feature>
<dbReference type="GO" id="GO:0005634">
    <property type="term" value="C:nucleus"/>
    <property type="evidence" value="ECO:0007669"/>
    <property type="project" value="UniProtKB-SubCell"/>
</dbReference>
<dbReference type="GO" id="GO:0000981">
    <property type="term" value="F:DNA-binding transcription factor activity, RNA polymerase II-specific"/>
    <property type="evidence" value="ECO:0007669"/>
    <property type="project" value="InterPro"/>
</dbReference>
<evidence type="ECO:0000256" key="4">
    <source>
        <dbReference type="ARBA" id="ARBA00023125"/>
    </source>
</evidence>
<feature type="region of interest" description="Disordered" evidence="7">
    <location>
        <begin position="152"/>
        <end position="188"/>
    </location>
</feature>
<dbReference type="KEGG" id="pco:PHACADRAFT_174788"/>
<dbReference type="InterPro" id="IPR051089">
    <property type="entry name" value="prtT"/>
</dbReference>
<protein>
    <recommendedName>
        <fullName evidence="8">Zn(2)-C6 fungal-type domain-containing protein</fullName>
    </recommendedName>
</protein>
<dbReference type="AlphaFoldDB" id="K5W574"/>
<dbReference type="GO" id="GO:0008270">
    <property type="term" value="F:zinc ion binding"/>
    <property type="evidence" value="ECO:0007669"/>
    <property type="project" value="InterPro"/>
</dbReference>
<dbReference type="Gene3D" id="4.10.240.10">
    <property type="entry name" value="Zn(2)-C6 fungal-type DNA-binding domain"/>
    <property type="match status" value="1"/>
</dbReference>
<feature type="compositionally biased region" description="Polar residues" evidence="7">
    <location>
        <begin position="35"/>
        <end position="51"/>
    </location>
</feature>
<dbReference type="Proteomes" id="UP000008370">
    <property type="component" value="Unassembled WGS sequence"/>
</dbReference>
<evidence type="ECO:0000256" key="2">
    <source>
        <dbReference type="ARBA" id="ARBA00022723"/>
    </source>
</evidence>
<feature type="region of interest" description="Disordered" evidence="7">
    <location>
        <begin position="1"/>
        <end position="64"/>
    </location>
</feature>
<dbReference type="HOGENOM" id="CLU_010438_0_0_1"/>
<dbReference type="PROSITE" id="PS50048">
    <property type="entry name" value="ZN2_CY6_FUNGAL_2"/>
    <property type="match status" value="1"/>
</dbReference>
<accession>K5W574</accession>
<gene>
    <name evidence="9" type="ORF">PHACADRAFT_174788</name>
</gene>
<dbReference type="CDD" id="cd12148">
    <property type="entry name" value="fungal_TF_MHR"/>
    <property type="match status" value="1"/>
</dbReference>
<feature type="domain" description="Zn(2)-C6 fungal-type" evidence="8">
    <location>
        <begin position="69"/>
        <end position="98"/>
    </location>
</feature>
<proteinExistence type="predicted"/>
<evidence type="ECO:0000313" key="10">
    <source>
        <dbReference type="Proteomes" id="UP000008370"/>
    </source>
</evidence>
<dbReference type="PROSITE" id="PS00463">
    <property type="entry name" value="ZN2_CY6_FUNGAL_1"/>
    <property type="match status" value="1"/>
</dbReference>
<dbReference type="InParanoid" id="K5W574"/>
<name>K5W574_PHACS</name>
<dbReference type="OrthoDB" id="4454541at2759"/>
<keyword evidence="4" id="KW-0238">DNA-binding</keyword>
<reference evidence="9 10" key="1">
    <citation type="journal article" date="2012" name="BMC Genomics">
        <title>Comparative genomics of the white-rot fungi, Phanerochaete carnosa and P. chrysosporium, to elucidate the genetic basis of the distinct wood types they colonize.</title>
        <authorList>
            <person name="Suzuki H."/>
            <person name="MacDonald J."/>
            <person name="Syed K."/>
            <person name="Salamov A."/>
            <person name="Hori C."/>
            <person name="Aerts A."/>
            <person name="Henrissat B."/>
            <person name="Wiebenga A."/>
            <person name="vanKuyk P.A."/>
            <person name="Barry K."/>
            <person name="Lindquist E."/>
            <person name="LaButti K."/>
            <person name="Lapidus A."/>
            <person name="Lucas S."/>
            <person name="Coutinho P."/>
            <person name="Gong Y."/>
            <person name="Samejima M."/>
            <person name="Mahadevan R."/>
            <person name="Abou-Zaid M."/>
            <person name="de Vries R.P."/>
            <person name="Igarashi K."/>
            <person name="Yadav J.S."/>
            <person name="Grigoriev I.V."/>
            <person name="Master E.R."/>
        </authorList>
    </citation>
    <scope>NUCLEOTIDE SEQUENCE [LARGE SCALE GENOMIC DNA]</scope>
    <source>
        <strain evidence="9 10">HHB-10118-sp</strain>
    </source>
</reference>
<feature type="compositionally biased region" description="Polar residues" evidence="7">
    <location>
        <begin position="1"/>
        <end position="14"/>
    </location>
</feature>
<evidence type="ECO:0000256" key="1">
    <source>
        <dbReference type="ARBA" id="ARBA00004123"/>
    </source>
</evidence>
<evidence type="ECO:0000256" key="6">
    <source>
        <dbReference type="ARBA" id="ARBA00023242"/>
    </source>
</evidence>
<dbReference type="GeneID" id="18909690"/>
<dbReference type="SMART" id="SM00906">
    <property type="entry name" value="Fungal_trans"/>
    <property type="match status" value="1"/>
</dbReference>
<evidence type="ECO:0000313" key="9">
    <source>
        <dbReference type="EMBL" id="EKM54280.1"/>
    </source>
</evidence>
<keyword evidence="5" id="KW-0804">Transcription</keyword>
<keyword evidence="2" id="KW-0479">Metal-binding</keyword>
<dbReference type="InterPro" id="IPR001138">
    <property type="entry name" value="Zn2Cys6_DnaBD"/>
</dbReference>